<keyword evidence="4" id="KW-0479">Metal-binding</keyword>
<dbReference type="Pfam" id="PF13976">
    <property type="entry name" value="gag_pre-integrs"/>
    <property type="match status" value="1"/>
</dbReference>
<keyword evidence="11" id="KW-0695">RNA-directed DNA polymerase</keyword>
<evidence type="ECO:0000256" key="9">
    <source>
        <dbReference type="ARBA" id="ARBA00022842"/>
    </source>
</evidence>
<keyword evidence="18" id="KW-1185">Reference proteome</keyword>
<dbReference type="GO" id="GO:0003964">
    <property type="term" value="F:RNA-directed DNA polymerase activity"/>
    <property type="evidence" value="ECO:0007669"/>
    <property type="project" value="UniProtKB-KW"/>
</dbReference>
<dbReference type="GO" id="GO:0008270">
    <property type="term" value="F:zinc ion binding"/>
    <property type="evidence" value="ECO:0007669"/>
    <property type="project" value="InterPro"/>
</dbReference>
<keyword evidence="10" id="KW-0229">DNA integration</keyword>
<evidence type="ECO:0000256" key="3">
    <source>
        <dbReference type="ARBA" id="ARBA00022722"/>
    </source>
</evidence>
<dbReference type="InterPro" id="IPR036875">
    <property type="entry name" value="Znf_CCHC_sf"/>
</dbReference>
<keyword evidence="7" id="KW-0378">Hydrolase</keyword>
<feature type="compositionally biased region" description="Basic and acidic residues" evidence="14">
    <location>
        <begin position="16"/>
        <end position="26"/>
    </location>
</feature>
<feature type="domain" description="GAG-pre-integrase" evidence="15">
    <location>
        <begin position="184"/>
        <end position="250"/>
    </location>
</feature>
<dbReference type="PANTHER" id="PTHR42648:SF11">
    <property type="entry name" value="TRANSPOSON TY4-P GAG-POL POLYPROTEIN"/>
    <property type="match status" value="1"/>
</dbReference>
<dbReference type="Proteomes" id="UP000265520">
    <property type="component" value="Unassembled WGS sequence"/>
</dbReference>
<dbReference type="GO" id="GO:0004519">
    <property type="term" value="F:endonuclease activity"/>
    <property type="evidence" value="ECO:0007669"/>
    <property type="project" value="UniProtKB-KW"/>
</dbReference>
<keyword evidence="9" id="KW-0460">Magnesium</keyword>
<evidence type="ECO:0000256" key="4">
    <source>
        <dbReference type="ARBA" id="ARBA00022723"/>
    </source>
</evidence>
<accession>A0A392MER0</accession>
<sequence length="299" mass="33839">KKKGKGKAHWSNNGKAKTDDKTESSKRGGFIKSHNKKKNFDKSKVQSYNCEKFGHFADECWFKKDQQNGEEANIVQGNDPNAVLMMATTCDDSVKNEEWYLDSGCSNHMTAHREWLTSFDTSKKTSIKLANSRKLATEGTGNIVVRRQLVEKGFSMTIEGDSLRLFDTKKNLVLKSTLSKNRTYKCNISSDKMMCMSTIVSEDTEALWHKRYRHLNFRSLSDLNAKELVNGLPKINVSNEICEVSVKSKQNRLSFVSDLPKRASVTVQVIHSDICGPFKIPSLGGKKLRKKDWTKQGSL</sequence>
<evidence type="ECO:0000313" key="18">
    <source>
        <dbReference type="Proteomes" id="UP000265520"/>
    </source>
</evidence>
<keyword evidence="12" id="KW-0239">DNA-directed DNA polymerase</keyword>
<evidence type="ECO:0000256" key="2">
    <source>
        <dbReference type="ARBA" id="ARBA00022670"/>
    </source>
</evidence>
<dbReference type="GO" id="GO:0008233">
    <property type="term" value="F:peptidase activity"/>
    <property type="evidence" value="ECO:0007669"/>
    <property type="project" value="UniProtKB-KW"/>
</dbReference>
<evidence type="ECO:0000259" key="15">
    <source>
        <dbReference type="Pfam" id="PF13976"/>
    </source>
</evidence>
<dbReference type="Pfam" id="PF22936">
    <property type="entry name" value="Pol_BBD"/>
    <property type="match status" value="1"/>
</dbReference>
<comment type="caution">
    <text evidence="17">The sequence shown here is derived from an EMBL/GenBank/DDBJ whole genome shotgun (WGS) entry which is preliminary data.</text>
</comment>
<dbReference type="InterPro" id="IPR039537">
    <property type="entry name" value="Retrotran_Ty1/copia-like"/>
</dbReference>
<feature type="domain" description="Retrovirus-related Pol polyprotein from transposon TNT 1-94-like beta-barrel" evidence="16">
    <location>
        <begin position="99"/>
        <end position="158"/>
    </location>
</feature>
<dbReference type="GO" id="GO:0005524">
    <property type="term" value="F:ATP binding"/>
    <property type="evidence" value="ECO:0007669"/>
    <property type="project" value="UniProtKB-KW"/>
</dbReference>
<reference evidence="17 18" key="1">
    <citation type="journal article" date="2018" name="Front. Plant Sci.">
        <title>Red Clover (Trifolium pratense) and Zigzag Clover (T. medium) - A Picture of Genomic Similarities and Differences.</title>
        <authorList>
            <person name="Dluhosova J."/>
            <person name="Istvanek J."/>
            <person name="Nedelnik J."/>
            <person name="Repkova J."/>
        </authorList>
    </citation>
    <scope>NUCLEOTIDE SEQUENCE [LARGE SCALE GENOMIC DNA]</scope>
    <source>
        <strain evidence="18">cv. 10/8</strain>
        <tissue evidence="17">Leaf</tissue>
    </source>
</reference>
<evidence type="ECO:0000256" key="10">
    <source>
        <dbReference type="ARBA" id="ARBA00022908"/>
    </source>
</evidence>
<gene>
    <name evidence="17" type="ORF">A2U01_0006819</name>
</gene>
<keyword evidence="5" id="KW-0547">Nucleotide-binding</keyword>
<evidence type="ECO:0000256" key="14">
    <source>
        <dbReference type="SAM" id="MobiDB-lite"/>
    </source>
</evidence>
<evidence type="ECO:0000256" key="13">
    <source>
        <dbReference type="ARBA" id="ARBA00023172"/>
    </source>
</evidence>
<dbReference type="InterPro" id="IPR054722">
    <property type="entry name" value="PolX-like_BBD"/>
</dbReference>
<dbReference type="GO" id="GO:0003676">
    <property type="term" value="F:nucleic acid binding"/>
    <property type="evidence" value="ECO:0007669"/>
    <property type="project" value="InterPro"/>
</dbReference>
<keyword evidence="6" id="KW-0255">Endonuclease</keyword>
<keyword evidence="12" id="KW-0808">Transferase</keyword>
<evidence type="ECO:0000256" key="5">
    <source>
        <dbReference type="ARBA" id="ARBA00022741"/>
    </source>
</evidence>
<feature type="region of interest" description="Disordered" evidence="14">
    <location>
        <begin position="1"/>
        <end position="36"/>
    </location>
</feature>
<evidence type="ECO:0000256" key="12">
    <source>
        <dbReference type="ARBA" id="ARBA00022932"/>
    </source>
</evidence>
<dbReference type="EMBL" id="LXQA010009477">
    <property type="protein sequence ID" value="MCH85966.1"/>
    <property type="molecule type" value="Genomic_DNA"/>
</dbReference>
<proteinExistence type="predicted"/>
<keyword evidence="13" id="KW-0233">DNA recombination</keyword>
<evidence type="ECO:0000259" key="16">
    <source>
        <dbReference type="Pfam" id="PF22936"/>
    </source>
</evidence>
<evidence type="ECO:0000256" key="8">
    <source>
        <dbReference type="ARBA" id="ARBA00022840"/>
    </source>
</evidence>
<evidence type="ECO:0000313" key="17">
    <source>
        <dbReference type="EMBL" id="MCH85966.1"/>
    </source>
</evidence>
<dbReference type="PANTHER" id="PTHR42648">
    <property type="entry name" value="TRANSPOSASE, PUTATIVE-RELATED"/>
    <property type="match status" value="1"/>
</dbReference>
<feature type="non-terminal residue" evidence="17">
    <location>
        <position position="1"/>
    </location>
</feature>
<keyword evidence="2" id="KW-0645">Protease</keyword>
<keyword evidence="8" id="KW-0067">ATP-binding</keyword>
<comment type="function">
    <text evidence="1">The aspartyl protease (PR) mediates the proteolytic cleavages of the Gag and Gag-Pol polyproteins after assembly of the VLP.</text>
</comment>
<dbReference type="GO" id="GO:0006310">
    <property type="term" value="P:DNA recombination"/>
    <property type="evidence" value="ECO:0007669"/>
    <property type="project" value="UniProtKB-KW"/>
</dbReference>
<keyword evidence="12" id="KW-0548">Nucleotidyltransferase</keyword>
<dbReference type="GO" id="GO:0006508">
    <property type="term" value="P:proteolysis"/>
    <property type="evidence" value="ECO:0007669"/>
    <property type="project" value="UniProtKB-KW"/>
</dbReference>
<evidence type="ECO:0000256" key="1">
    <source>
        <dbReference type="ARBA" id="ARBA00002180"/>
    </source>
</evidence>
<dbReference type="InterPro" id="IPR025724">
    <property type="entry name" value="GAG-pre-integrase_dom"/>
</dbReference>
<name>A0A392MER0_9FABA</name>
<dbReference type="AlphaFoldDB" id="A0A392MER0"/>
<keyword evidence="3" id="KW-0540">Nuclease</keyword>
<evidence type="ECO:0000256" key="7">
    <source>
        <dbReference type="ARBA" id="ARBA00022801"/>
    </source>
</evidence>
<evidence type="ECO:0000256" key="6">
    <source>
        <dbReference type="ARBA" id="ARBA00022759"/>
    </source>
</evidence>
<dbReference type="SUPFAM" id="SSF57756">
    <property type="entry name" value="Retrovirus zinc finger-like domains"/>
    <property type="match status" value="1"/>
</dbReference>
<dbReference type="GO" id="GO:0015074">
    <property type="term" value="P:DNA integration"/>
    <property type="evidence" value="ECO:0007669"/>
    <property type="project" value="UniProtKB-KW"/>
</dbReference>
<evidence type="ECO:0000256" key="11">
    <source>
        <dbReference type="ARBA" id="ARBA00022918"/>
    </source>
</evidence>
<dbReference type="GO" id="GO:0003887">
    <property type="term" value="F:DNA-directed DNA polymerase activity"/>
    <property type="evidence" value="ECO:0007669"/>
    <property type="project" value="UniProtKB-KW"/>
</dbReference>
<organism evidence="17 18">
    <name type="scientific">Trifolium medium</name>
    <dbReference type="NCBI Taxonomy" id="97028"/>
    <lineage>
        <taxon>Eukaryota</taxon>
        <taxon>Viridiplantae</taxon>
        <taxon>Streptophyta</taxon>
        <taxon>Embryophyta</taxon>
        <taxon>Tracheophyta</taxon>
        <taxon>Spermatophyta</taxon>
        <taxon>Magnoliopsida</taxon>
        <taxon>eudicotyledons</taxon>
        <taxon>Gunneridae</taxon>
        <taxon>Pentapetalae</taxon>
        <taxon>rosids</taxon>
        <taxon>fabids</taxon>
        <taxon>Fabales</taxon>
        <taxon>Fabaceae</taxon>
        <taxon>Papilionoideae</taxon>
        <taxon>50 kb inversion clade</taxon>
        <taxon>NPAAA clade</taxon>
        <taxon>Hologalegina</taxon>
        <taxon>IRL clade</taxon>
        <taxon>Trifolieae</taxon>
        <taxon>Trifolium</taxon>
    </lineage>
</organism>
<protein>
    <submittedName>
        <fullName evidence="17">Retrovirus-related Pol polyprotein from transposon TNT 1-94</fullName>
    </submittedName>
</protein>